<feature type="chain" id="PRO_5011548563" evidence="4">
    <location>
        <begin position="26"/>
        <end position="424"/>
    </location>
</feature>
<keyword evidence="3" id="KW-0574">Periplasm</keyword>
<dbReference type="SUPFAM" id="SSF53850">
    <property type="entry name" value="Periplasmic binding protein-like II"/>
    <property type="match status" value="1"/>
</dbReference>
<evidence type="ECO:0000256" key="2">
    <source>
        <dbReference type="ARBA" id="ARBA00008520"/>
    </source>
</evidence>
<dbReference type="Gene3D" id="3.40.190.10">
    <property type="entry name" value="Periplasmic binding protein-like II"/>
    <property type="match status" value="2"/>
</dbReference>
<keyword evidence="4" id="KW-0732">Signal</keyword>
<dbReference type="InterPro" id="IPR050490">
    <property type="entry name" value="Bact_solute-bd_prot1"/>
</dbReference>
<dbReference type="GO" id="GO:0042597">
    <property type="term" value="C:periplasmic space"/>
    <property type="evidence" value="ECO:0007669"/>
    <property type="project" value="UniProtKB-SubCell"/>
</dbReference>
<evidence type="ECO:0000256" key="3">
    <source>
        <dbReference type="ARBA" id="ARBA00022764"/>
    </source>
</evidence>
<evidence type="ECO:0000313" key="5">
    <source>
        <dbReference type="EMBL" id="SEQ18388.1"/>
    </source>
</evidence>
<dbReference type="PANTHER" id="PTHR43649">
    <property type="entry name" value="ARABINOSE-BINDING PROTEIN-RELATED"/>
    <property type="match status" value="1"/>
</dbReference>
<gene>
    <name evidence="5" type="ORF">SAMN05216548_10310</name>
</gene>
<evidence type="ECO:0000256" key="1">
    <source>
        <dbReference type="ARBA" id="ARBA00004418"/>
    </source>
</evidence>
<protein>
    <submittedName>
        <fullName evidence="5">Glucose/mannose transport system substrate-binding protein</fullName>
    </submittedName>
</protein>
<feature type="signal peptide" evidence="4">
    <location>
        <begin position="1"/>
        <end position="25"/>
    </location>
</feature>
<evidence type="ECO:0000256" key="4">
    <source>
        <dbReference type="SAM" id="SignalP"/>
    </source>
</evidence>
<dbReference type="EMBL" id="FOFG01000003">
    <property type="protein sequence ID" value="SEQ18388.1"/>
    <property type="molecule type" value="Genomic_DNA"/>
</dbReference>
<sequence length="424" mass="46732">MLKMTRRTALLLAASIITLSSAASAQESSSEVWTYWGSGAEKQAIESVVALDNQKHPDTEVTHRVIPGNTLEMRRQLQTALLGGTPPTAYQSAMGYELKTFVDADQLASIDSVWKQVKGDEIFPRGLQRVVKIDGKPYAIPLNMGVISNVFYRKDVFDKLGLQPPKTIAEFDAVCDKLAAAGIAPLGNASGPFWSMYNFYAPLLSVLGPDGYFKMAQGEVSFTSPEIRKAFELYRDTFVKHYSKNWSGKTWAQGGDDLVNKDVGMYMMGDWVSAYMKERGLQPGKDYDFFPAPGIGKATLIQVDVIATPKESKTSDNFLLTAASTEAQASFNKYKGSIAANLKTDPSIYDYVGQKEVKQLQASEAENVVLPNLFFLLPTNLGSEMGNQLERFASDPSDATLDTVLKTLEALRLQDKEDDAFVNW</sequence>
<dbReference type="Proteomes" id="UP000199647">
    <property type="component" value="Unassembled WGS sequence"/>
</dbReference>
<evidence type="ECO:0000313" key="6">
    <source>
        <dbReference type="Proteomes" id="UP000199647"/>
    </source>
</evidence>
<comment type="subcellular location">
    <subcellularLocation>
        <location evidence="1">Periplasm</location>
    </subcellularLocation>
</comment>
<organism evidence="5 6">
    <name type="scientific">Faunimonas pinastri</name>
    <dbReference type="NCBI Taxonomy" id="1855383"/>
    <lineage>
        <taxon>Bacteria</taxon>
        <taxon>Pseudomonadati</taxon>
        <taxon>Pseudomonadota</taxon>
        <taxon>Alphaproteobacteria</taxon>
        <taxon>Hyphomicrobiales</taxon>
        <taxon>Afifellaceae</taxon>
        <taxon>Faunimonas</taxon>
    </lineage>
</organism>
<dbReference type="STRING" id="1855383.SAMN05216548_10310"/>
<comment type="similarity">
    <text evidence="2">Belongs to the bacterial solute-binding protein 1 family.</text>
</comment>
<dbReference type="Pfam" id="PF01547">
    <property type="entry name" value="SBP_bac_1"/>
    <property type="match status" value="1"/>
</dbReference>
<dbReference type="AlphaFoldDB" id="A0A1H9E0C6"/>
<reference evidence="5 6" key="1">
    <citation type="submission" date="2016-10" db="EMBL/GenBank/DDBJ databases">
        <authorList>
            <person name="de Groot N.N."/>
        </authorList>
    </citation>
    <scope>NUCLEOTIDE SEQUENCE [LARGE SCALE GENOMIC DNA]</scope>
    <source>
        <strain evidence="5 6">A52C2</strain>
    </source>
</reference>
<accession>A0A1H9E0C6</accession>
<proteinExistence type="inferred from homology"/>
<name>A0A1H9E0C6_9HYPH</name>
<keyword evidence="6" id="KW-1185">Reference proteome</keyword>
<dbReference type="InterPro" id="IPR006059">
    <property type="entry name" value="SBP"/>
</dbReference>